<keyword evidence="7" id="KW-0472">Membrane</keyword>
<dbReference type="Gene3D" id="1.25.40.10">
    <property type="entry name" value="Tetratricopeptide repeat domain"/>
    <property type="match status" value="2"/>
</dbReference>
<evidence type="ECO:0000313" key="9">
    <source>
        <dbReference type="EMBL" id="WXB14103.1"/>
    </source>
</evidence>
<keyword evidence="2 5" id="KW-0547">Nucleotide-binding</keyword>
<keyword evidence="4 5" id="KW-0067">ATP-binding</keyword>
<dbReference type="PROSITE" id="PS00108">
    <property type="entry name" value="PROTEIN_KINASE_ST"/>
    <property type="match status" value="1"/>
</dbReference>
<evidence type="ECO:0000256" key="7">
    <source>
        <dbReference type="SAM" id="Phobius"/>
    </source>
</evidence>
<dbReference type="Gene3D" id="3.30.200.20">
    <property type="entry name" value="Phosphorylase Kinase, domain 1"/>
    <property type="match status" value="1"/>
</dbReference>
<evidence type="ECO:0000256" key="4">
    <source>
        <dbReference type="ARBA" id="ARBA00022840"/>
    </source>
</evidence>
<dbReference type="PROSITE" id="PS00107">
    <property type="entry name" value="PROTEIN_KINASE_ATP"/>
    <property type="match status" value="1"/>
</dbReference>
<feature type="domain" description="Protein kinase" evidence="8">
    <location>
        <begin position="6"/>
        <end position="270"/>
    </location>
</feature>
<dbReference type="Proteomes" id="UP001370348">
    <property type="component" value="Chromosome"/>
</dbReference>
<keyword evidence="1" id="KW-0808">Transferase</keyword>
<evidence type="ECO:0000313" key="10">
    <source>
        <dbReference type="Proteomes" id="UP001370348"/>
    </source>
</evidence>
<accession>A0ABZ2LT91</accession>
<dbReference type="SUPFAM" id="SSF48452">
    <property type="entry name" value="TPR-like"/>
    <property type="match status" value="1"/>
</dbReference>
<dbReference type="PANTHER" id="PTHR43289">
    <property type="entry name" value="MITOGEN-ACTIVATED PROTEIN KINASE KINASE KINASE 20-RELATED"/>
    <property type="match status" value="1"/>
</dbReference>
<dbReference type="GO" id="GO:0016301">
    <property type="term" value="F:kinase activity"/>
    <property type="evidence" value="ECO:0007669"/>
    <property type="project" value="UniProtKB-KW"/>
</dbReference>
<dbReference type="InterPro" id="IPR011990">
    <property type="entry name" value="TPR-like_helical_dom_sf"/>
</dbReference>
<keyword evidence="3 9" id="KW-0418">Kinase</keyword>
<feature type="region of interest" description="Disordered" evidence="6">
    <location>
        <begin position="314"/>
        <end position="333"/>
    </location>
</feature>
<dbReference type="InterPro" id="IPR008271">
    <property type="entry name" value="Ser/Thr_kinase_AS"/>
</dbReference>
<organism evidence="9 10">
    <name type="scientific">Pendulispora albinea</name>
    <dbReference type="NCBI Taxonomy" id="2741071"/>
    <lineage>
        <taxon>Bacteria</taxon>
        <taxon>Pseudomonadati</taxon>
        <taxon>Myxococcota</taxon>
        <taxon>Myxococcia</taxon>
        <taxon>Myxococcales</taxon>
        <taxon>Sorangiineae</taxon>
        <taxon>Pendulisporaceae</taxon>
        <taxon>Pendulispora</taxon>
    </lineage>
</organism>
<keyword evidence="7" id="KW-0812">Transmembrane</keyword>
<keyword evidence="10" id="KW-1185">Reference proteome</keyword>
<name>A0ABZ2LT91_9BACT</name>
<sequence>MIQQKYRIDRLIGVGGTAAVYAATHRNGHRVAIKFLHETFWNDPEIGQLFSREAYVANQVRHPGSVPVLDNDMDHEGCPFLIMPLLEGMTLRERWERARNRLPLDEVMVVVSDALDVLVSAHAKGIIHRDIKPDNLFITGSGNVRVLDFGIARRINGESSAIFPGRLVGTPAFMSPEQALGNANAVGPHSDCWAMGATIFTLLSGELVHISDNSSALIVAAATQRARALSDVLPELPAPIVQFVRTSLAFEPAERWPSAREMREALHLAYEAALGRSLASVAVQVREGFVAELSPDSSDLHETETQPIDRADRTDRVGRVSPPSGGFLPSTGRMMASAPSNGAIETRLSASGRWKSTRTQGSVRTLTTSLPKTLRDGEAVSSDRKNEPNPARSEPSRRVLRLKRRRRLWGAVVAGMALPGVVALAFVVAMVLGVYEPGIGHRLKARLPPAGVDDAGASAAPTASSNTEAARAHFNAGVQDWRDAVPGAAEKSFTRALELDPSLAAAHLYLAMMPMWTDDGAREHHHAASAQRARLGPRDLALLDAYAPVVAMPPDLDTARQRLLAAHEAFRSDWLVSFALADIQIKRGELQNAIDVLNDLSGRDPTVAMAWAGKGFAYGLLDDVASARRSLEECLHVSSYGVRCLETIAKLDAHEGRCEDTERHARRLMALPSPSNLMAIRLASAIHGRGGTMSSVHDVLDRAWPLAPESKREIVRQRYEAQFLVLAGQFEPARRALDAWGRAVANEASESEHARFSQMQFQMAIELGDPSLAGRLATEYLAKRDAWLPSTYFDWEILALRTLYLTGSLPHEAFETRRQSWLAREAKRSQLLNSTALRWIVAYALAVGTPDDAREALSVLPSYLPLVDSLTRDVEMDDGIGTTYLLAGDVEKALPYLQRATRSCEAVQAPFEHTRAHLHLGLALEQRGDVAGACAAYGVVLARWGEERRSVSAKMARAHRSSLRCPAP</sequence>
<dbReference type="EMBL" id="CP089984">
    <property type="protein sequence ID" value="WXB14103.1"/>
    <property type="molecule type" value="Genomic_DNA"/>
</dbReference>
<feature type="compositionally biased region" description="Polar residues" evidence="6">
    <location>
        <begin position="357"/>
        <end position="371"/>
    </location>
</feature>
<evidence type="ECO:0000256" key="2">
    <source>
        <dbReference type="ARBA" id="ARBA00022741"/>
    </source>
</evidence>
<dbReference type="PROSITE" id="PS50011">
    <property type="entry name" value="PROTEIN_KINASE_DOM"/>
    <property type="match status" value="1"/>
</dbReference>
<feature type="compositionally biased region" description="Basic and acidic residues" evidence="6">
    <location>
        <begin position="373"/>
        <end position="387"/>
    </location>
</feature>
<evidence type="ECO:0000256" key="1">
    <source>
        <dbReference type="ARBA" id="ARBA00022679"/>
    </source>
</evidence>
<feature type="binding site" evidence="5">
    <location>
        <position position="34"/>
    </location>
    <ligand>
        <name>ATP</name>
        <dbReference type="ChEBI" id="CHEBI:30616"/>
    </ligand>
</feature>
<evidence type="ECO:0000256" key="6">
    <source>
        <dbReference type="SAM" id="MobiDB-lite"/>
    </source>
</evidence>
<dbReference type="PANTHER" id="PTHR43289:SF6">
    <property type="entry name" value="SERINE_THREONINE-PROTEIN KINASE NEKL-3"/>
    <property type="match status" value="1"/>
</dbReference>
<evidence type="ECO:0000256" key="5">
    <source>
        <dbReference type="PROSITE-ProRule" id="PRU10141"/>
    </source>
</evidence>
<dbReference type="Gene3D" id="1.10.510.10">
    <property type="entry name" value="Transferase(Phosphotransferase) domain 1"/>
    <property type="match status" value="1"/>
</dbReference>
<dbReference type="InterPro" id="IPR017441">
    <property type="entry name" value="Protein_kinase_ATP_BS"/>
</dbReference>
<evidence type="ECO:0000256" key="3">
    <source>
        <dbReference type="ARBA" id="ARBA00022777"/>
    </source>
</evidence>
<reference evidence="9 10" key="1">
    <citation type="submission" date="2021-12" db="EMBL/GenBank/DDBJ databases">
        <title>Discovery of the Pendulisporaceae a myxobacterial family with distinct sporulation behavior and unique specialized metabolism.</title>
        <authorList>
            <person name="Garcia R."/>
            <person name="Popoff A."/>
            <person name="Bader C.D."/>
            <person name="Loehr J."/>
            <person name="Walesch S."/>
            <person name="Walt C."/>
            <person name="Boldt J."/>
            <person name="Bunk B."/>
            <person name="Haeckl F.J.F.P.J."/>
            <person name="Gunesch A.P."/>
            <person name="Birkelbach J."/>
            <person name="Nuebel U."/>
            <person name="Pietschmann T."/>
            <person name="Bach T."/>
            <person name="Mueller R."/>
        </authorList>
    </citation>
    <scope>NUCLEOTIDE SEQUENCE [LARGE SCALE GENOMIC DNA]</scope>
    <source>
        <strain evidence="9 10">MSr11954</strain>
    </source>
</reference>
<gene>
    <name evidence="9" type="ORF">LZC94_40520</name>
</gene>
<dbReference type="CDD" id="cd14014">
    <property type="entry name" value="STKc_PknB_like"/>
    <property type="match status" value="1"/>
</dbReference>
<dbReference type="RefSeq" id="WP_394823721.1">
    <property type="nucleotide sequence ID" value="NZ_CP089984.1"/>
</dbReference>
<feature type="region of interest" description="Disordered" evidence="6">
    <location>
        <begin position="351"/>
        <end position="397"/>
    </location>
</feature>
<dbReference type="SMART" id="SM00220">
    <property type="entry name" value="S_TKc"/>
    <property type="match status" value="1"/>
</dbReference>
<proteinExistence type="predicted"/>
<dbReference type="Pfam" id="PF00069">
    <property type="entry name" value="Pkinase"/>
    <property type="match status" value="1"/>
</dbReference>
<dbReference type="InterPro" id="IPR011009">
    <property type="entry name" value="Kinase-like_dom_sf"/>
</dbReference>
<evidence type="ECO:0000259" key="8">
    <source>
        <dbReference type="PROSITE" id="PS50011"/>
    </source>
</evidence>
<dbReference type="InterPro" id="IPR000719">
    <property type="entry name" value="Prot_kinase_dom"/>
</dbReference>
<dbReference type="SUPFAM" id="SSF56112">
    <property type="entry name" value="Protein kinase-like (PK-like)"/>
    <property type="match status" value="1"/>
</dbReference>
<dbReference type="InterPro" id="IPR019734">
    <property type="entry name" value="TPR_rpt"/>
</dbReference>
<feature type="transmembrane region" description="Helical" evidence="7">
    <location>
        <begin position="408"/>
        <end position="435"/>
    </location>
</feature>
<protein>
    <submittedName>
        <fullName evidence="9">Protein kinase</fullName>
    </submittedName>
</protein>
<keyword evidence="7" id="KW-1133">Transmembrane helix</keyword>
<dbReference type="SMART" id="SM00028">
    <property type="entry name" value="TPR"/>
    <property type="match status" value="5"/>
</dbReference>